<sequence length="77" mass="7900">MACNSCSAAIGAASSIDLLCWLGGAASGSCQYRTKIYRPCVCSARPNACLTRDVSVGAPITSSSSLVACGRNPWTHC</sequence>
<evidence type="ECO:0000256" key="1">
    <source>
        <dbReference type="SAM" id="SignalP"/>
    </source>
</evidence>
<protein>
    <recommendedName>
        <fullName evidence="4">Secreted protein</fullName>
    </recommendedName>
</protein>
<name>A0A6A3G729_9STRA</name>
<gene>
    <name evidence="2" type="ORF">PR002_g32463</name>
</gene>
<organism evidence="2 3">
    <name type="scientific">Phytophthora rubi</name>
    <dbReference type="NCBI Taxonomy" id="129364"/>
    <lineage>
        <taxon>Eukaryota</taxon>
        <taxon>Sar</taxon>
        <taxon>Stramenopiles</taxon>
        <taxon>Oomycota</taxon>
        <taxon>Peronosporomycetes</taxon>
        <taxon>Peronosporales</taxon>
        <taxon>Peronosporaceae</taxon>
        <taxon>Phytophthora</taxon>
    </lineage>
</organism>
<dbReference type="AlphaFoldDB" id="A0A6A3G729"/>
<proteinExistence type="predicted"/>
<dbReference type="EMBL" id="QXFU01010819">
    <property type="protein sequence ID" value="KAE8953172.1"/>
    <property type="molecule type" value="Genomic_DNA"/>
</dbReference>
<keyword evidence="1" id="KW-0732">Signal</keyword>
<evidence type="ECO:0000313" key="2">
    <source>
        <dbReference type="EMBL" id="KAE8953172.1"/>
    </source>
</evidence>
<feature type="chain" id="PRO_5025579604" description="Secreted protein" evidence="1">
    <location>
        <begin position="28"/>
        <end position="77"/>
    </location>
</feature>
<reference evidence="2 3" key="1">
    <citation type="submission" date="2018-09" db="EMBL/GenBank/DDBJ databases">
        <title>Genomic investigation of the strawberry pathogen Phytophthora fragariae indicates pathogenicity is determined by transcriptional variation in three key races.</title>
        <authorList>
            <person name="Adams T.M."/>
            <person name="Armitage A.D."/>
            <person name="Sobczyk M.K."/>
            <person name="Bates H.J."/>
            <person name="Dunwell J.M."/>
            <person name="Nellist C.F."/>
            <person name="Harrison R.J."/>
        </authorList>
    </citation>
    <scope>NUCLEOTIDE SEQUENCE [LARGE SCALE GENOMIC DNA]</scope>
    <source>
        <strain evidence="2 3">SCRP324</strain>
    </source>
</reference>
<dbReference type="Proteomes" id="UP000435112">
    <property type="component" value="Unassembled WGS sequence"/>
</dbReference>
<comment type="caution">
    <text evidence="2">The sequence shown here is derived from an EMBL/GenBank/DDBJ whole genome shotgun (WGS) entry which is preliminary data.</text>
</comment>
<evidence type="ECO:0008006" key="4">
    <source>
        <dbReference type="Google" id="ProtNLM"/>
    </source>
</evidence>
<feature type="signal peptide" evidence="1">
    <location>
        <begin position="1"/>
        <end position="27"/>
    </location>
</feature>
<evidence type="ECO:0000313" key="3">
    <source>
        <dbReference type="Proteomes" id="UP000435112"/>
    </source>
</evidence>
<accession>A0A6A3G729</accession>
<dbReference type="OrthoDB" id="10380809at2759"/>